<gene>
    <name evidence="1" type="ORF">g.36222</name>
</gene>
<reference evidence="1" key="1">
    <citation type="submission" date="2015-12" db="EMBL/GenBank/DDBJ databases">
        <title>De novo transcriptome assembly of four potential Pierce s Disease insect vectors from Arizona vineyards.</title>
        <authorList>
            <person name="Tassone E.E."/>
        </authorList>
    </citation>
    <scope>NUCLEOTIDE SEQUENCE</scope>
</reference>
<proteinExistence type="predicted"/>
<dbReference type="AlphaFoldDB" id="A0A1B6DSK3"/>
<dbReference type="EMBL" id="GEDC01008663">
    <property type="protein sequence ID" value="JAS28635.1"/>
    <property type="molecule type" value="Transcribed_RNA"/>
</dbReference>
<name>A0A1B6DSK3_9HEMI</name>
<organism evidence="1">
    <name type="scientific">Clastoptera arizonana</name>
    <name type="common">Arizona spittle bug</name>
    <dbReference type="NCBI Taxonomy" id="38151"/>
    <lineage>
        <taxon>Eukaryota</taxon>
        <taxon>Metazoa</taxon>
        <taxon>Ecdysozoa</taxon>
        <taxon>Arthropoda</taxon>
        <taxon>Hexapoda</taxon>
        <taxon>Insecta</taxon>
        <taxon>Pterygota</taxon>
        <taxon>Neoptera</taxon>
        <taxon>Paraneoptera</taxon>
        <taxon>Hemiptera</taxon>
        <taxon>Auchenorrhyncha</taxon>
        <taxon>Cercopoidea</taxon>
        <taxon>Clastopteridae</taxon>
        <taxon>Clastoptera</taxon>
    </lineage>
</organism>
<feature type="non-terminal residue" evidence="1">
    <location>
        <position position="1"/>
    </location>
</feature>
<evidence type="ECO:0000313" key="1">
    <source>
        <dbReference type="EMBL" id="JAS28635.1"/>
    </source>
</evidence>
<accession>A0A1B6DSK3</accession>
<protein>
    <submittedName>
        <fullName evidence="1">Uncharacterized protein</fullName>
    </submittedName>
</protein>
<sequence length="107" mass="12178">CRPLPCPFTPPTQVAISLCWVRITPLVTVSQLQYYNIILRRGWNQRHHGLESEALATELSPTITMLTGCPWFPQLSRCHPFFGVKTFSCKISPETDSITDSKQIFNL</sequence>